<keyword evidence="1" id="KW-0812">Transmembrane</keyword>
<reference evidence="3 4" key="1">
    <citation type="submission" date="2016-10" db="EMBL/GenBank/DDBJ databases">
        <title>Genome sequence of the ascomycete fungus Penicillium subrubescens.</title>
        <authorList>
            <person name="De Vries R.P."/>
            <person name="Peng M."/>
            <person name="Dilokpimol A."/>
            <person name="Hilden K."/>
            <person name="Makela M.R."/>
            <person name="Grigoriev I."/>
            <person name="Riley R."/>
            <person name="Granchi Z."/>
        </authorList>
    </citation>
    <scope>NUCLEOTIDE SEQUENCE [LARGE SCALE GENOMIC DNA]</scope>
    <source>
        <strain evidence="3 4">CBS 132785</strain>
    </source>
</reference>
<dbReference type="EMBL" id="MNBE01000524">
    <property type="protein sequence ID" value="OKP09394.1"/>
    <property type="molecule type" value="Genomic_DNA"/>
</dbReference>
<dbReference type="Pfam" id="PF12051">
    <property type="entry name" value="DUF3533"/>
    <property type="match status" value="1"/>
</dbReference>
<organism evidence="3 4">
    <name type="scientific">Penicillium subrubescens</name>
    <dbReference type="NCBI Taxonomy" id="1316194"/>
    <lineage>
        <taxon>Eukaryota</taxon>
        <taxon>Fungi</taxon>
        <taxon>Dikarya</taxon>
        <taxon>Ascomycota</taxon>
        <taxon>Pezizomycotina</taxon>
        <taxon>Eurotiomycetes</taxon>
        <taxon>Eurotiomycetidae</taxon>
        <taxon>Eurotiales</taxon>
        <taxon>Aspergillaceae</taxon>
        <taxon>Penicillium</taxon>
    </lineage>
</organism>
<sequence>MALNGIFAEHHILRFLSVKVGTTLRLGISVLYTFIASICMSGNIWAFREGWDVNGGQVALTWMAIWLVMHLNFLLIDSVTTVIPMKFMPFAILTWIIINVSSSLLPFDLSPGFYRVGYALPDHQLYQLLLDIWTDGCNPPLYRSLPILFSWWIIGFVAFLAGMRKRHNEEMSGETEKDLAEIPLTAV</sequence>
<proteinExistence type="predicted"/>
<evidence type="ECO:0000313" key="3">
    <source>
        <dbReference type="EMBL" id="OKP09394.1"/>
    </source>
</evidence>
<accession>A0A1Q5UA93</accession>
<keyword evidence="1" id="KW-1133">Transmembrane helix</keyword>
<evidence type="ECO:0000256" key="1">
    <source>
        <dbReference type="SAM" id="Phobius"/>
    </source>
</evidence>
<feature type="transmembrane region" description="Helical" evidence="1">
    <location>
        <begin position="24"/>
        <end position="46"/>
    </location>
</feature>
<evidence type="ECO:0000259" key="2">
    <source>
        <dbReference type="Pfam" id="PF12051"/>
    </source>
</evidence>
<feature type="domain" description="DUF3533" evidence="2">
    <location>
        <begin position="13"/>
        <end position="156"/>
    </location>
</feature>
<dbReference type="PANTHER" id="PTHR34814:SF2">
    <property type="entry name" value="DUF3533 DOMAIN-CONTAINING PROTEIN"/>
    <property type="match status" value="1"/>
</dbReference>
<dbReference type="STRING" id="1316194.A0A1Q5UA93"/>
<feature type="transmembrane region" description="Helical" evidence="1">
    <location>
        <begin position="141"/>
        <end position="161"/>
    </location>
</feature>
<dbReference type="InterPro" id="IPR022703">
    <property type="entry name" value="DUF3533"/>
</dbReference>
<dbReference type="GO" id="GO:0016020">
    <property type="term" value="C:membrane"/>
    <property type="evidence" value="ECO:0007669"/>
    <property type="project" value="TreeGrafter"/>
</dbReference>
<feature type="transmembrane region" description="Helical" evidence="1">
    <location>
        <begin position="87"/>
        <end position="107"/>
    </location>
</feature>
<evidence type="ECO:0000313" key="4">
    <source>
        <dbReference type="Proteomes" id="UP000186955"/>
    </source>
</evidence>
<dbReference type="PANTHER" id="PTHR34814">
    <property type="entry name" value="NITROSOGUANIDINE RESISTANCE PROTEIN SNG1"/>
    <property type="match status" value="1"/>
</dbReference>
<protein>
    <recommendedName>
        <fullName evidence="2">DUF3533 domain-containing protein</fullName>
    </recommendedName>
</protein>
<dbReference type="AlphaFoldDB" id="A0A1Q5UA93"/>
<gene>
    <name evidence="3" type="ORF">PENSUB_5216</name>
</gene>
<comment type="caution">
    <text evidence="3">The sequence shown here is derived from an EMBL/GenBank/DDBJ whole genome shotgun (WGS) entry which is preliminary data.</text>
</comment>
<dbReference type="Proteomes" id="UP000186955">
    <property type="component" value="Unassembled WGS sequence"/>
</dbReference>
<feature type="transmembrane region" description="Helical" evidence="1">
    <location>
        <begin position="58"/>
        <end position="75"/>
    </location>
</feature>
<keyword evidence="4" id="KW-1185">Reference proteome</keyword>
<name>A0A1Q5UA93_9EURO</name>
<dbReference type="InterPro" id="IPR053001">
    <property type="entry name" value="MNNG_permease-like"/>
</dbReference>
<keyword evidence="1" id="KW-0472">Membrane</keyword>